<keyword evidence="9" id="KW-0496">Mitochondrion</keyword>
<evidence type="ECO:0000256" key="9">
    <source>
        <dbReference type="ARBA" id="ARBA00023128"/>
    </source>
</evidence>
<dbReference type="PROSITE" id="PS00943">
    <property type="entry name" value="UBIA"/>
    <property type="match status" value="1"/>
</dbReference>
<feature type="transmembrane region" description="Helical" evidence="15">
    <location>
        <begin position="377"/>
        <end position="397"/>
    </location>
</feature>
<sequence length="454" mass="50251">MSAAGRCCPPRALAGLFVWRLRNTGVPQIPCQFVHLYHVANNRLITFQYFNFLKRMYVTQCNKDLRQRAKPKVDSIVSPFHELQQLDQEKKIVHKNSPVSPVHQSGSETSSINELRETKSAVRTEDSIIHVGAESKEDRQWKEMKLRLDDLPGILARLSKIKLTALVVSTTSAGFAMAPVPFELTCFLLASIGTGLASCAANSINQFFEVPFDSNMNRTKNRPLVRGQISPLLAVCFAASCGIPGIALLTLGVNPLTGALGAFNIFLYTCCYTPLKRMSIANTWVGAVVGAIPPMMGWTAATGSLDAGALLLGGILYSWQFPHFNALSWGLREDYSRGGYCMMSVTHPGLCRRVALRHCLALIGLSVVAPVLDVTTWTFPIVSLPINLYISYLGFRFYRDADRSSSRKLFFCSLWHLPMLLLVMFTCKKSVLEKEDKGDLPGGSHQTAMEIRLP</sequence>
<dbReference type="HAMAP" id="MF_00154">
    <property type="entry name" value="CyoE_CtaB"/>
    <property type="match status" value="1"/>
</dbReference>
<dbReference type="Proteomes" id="UP000796761">
    <property type="component" value="Unassembled WGS sequence"/>
</dbReference>
<dbReference type="EMBL" id="SWJQ01000752">
    <property type="protein sequence ID" value="TRZ11149.1"/>
    <property type="molecule type" value="Genomic_DNA"/>
</dbReference>
<evidence type="ECO:0000256" key="5">
    <source>
        <dbReference type="ARBA" id="ARBA00022679"/>
    </source>
</evidence>
<keyword evidence="8 15" id="KW-1133">Transmembrane helix</keyword>
<dbReference type="InterPro" id="IPR006369">
    <property type="entry name" value="Protohaem_IX_farnesylTrfase"/>
</dbReference>
<dbReference type="OrthoDB" id="5211at2759"/>
<evidence type="ECO:0000256" key="12">
    <source>
        <dbReference type="ARBA" id="ARBA00030253"/>
    </source>
</evidence>
<evidence type="ECO:0000256" key="7">
    <source>
        <dbReference type="ARBA" id="ARBA00022946"/>
    </source>
</evidence>
<feature type="transmembrane region" description="Helical" evidence="15">
    <location>
        <begin position="409"/>
        <end position="426"/>
    </location>
</feature>
<evidence type="ECO:0000256" key="11">
    <source>
        <dbReference type="ARBA" id="ARBA00023136"/>
    </source>
</evidence>
<dbReference type="AlphaFoldDB" id="A0A8K1LEN9"/>
<gene>
    <name evidence="16" type="ORF">HGM15179_015956</name>
</gene>
<dbReference type="GO" id="GO:0031966">
    <property type="term" value="C:mitochondrial membrane"/>
    <property type="evidence" value="ECO:0007669"/>
    <property type="project" value="UniProtKB-SubCell"/>
</dbReference>
<protein>
    <recommendedName>
        <fullName evidence="4">Protoheme IX farnesyltransferase, mitochondrial</fullName>
        <ecNumber evidence="3">2.5.1.141</ecNumber>
    </recommendedName>
    <alternativeName>
        <fullName evidence="12">Heme O synthase</fullName>
    </alternativeName>
</protein>
<evidence type="ECO:0000256" key="13">
    <source>
        <dbReference type="ARBA" id="ARBA00047690"/>
    </source>
</evidence>
<evidence type="ECO:0000313" key="17">
    <source>
        <dbReference type="Proteomes" id="UP000796761"/>
    </source>
</evidence>
<dbReference type="GO" id="GO:0008495">
    <property type="term" value="F:protoheme IX farnesyltransferase activity"/>
    <property type="evidence" value="ECO:0007669"/>
    <property type="project" value="UniProtKB-EC"/>
</dbReference>
<evidence type="ECO:0000256" key="14">
    <source>
        <dbReference type="SAM" id="MobiDB-lite"/>
    </source>
</evidence>
<evidence type="ECO:0000313" key="16">
    <source>
        <dbReference type="EMBL" id="TRZ11149.1"/>
    </source>
</evidence>
<keyword evidence="5" id="KW-0808">Transferase</keyword>
<dbReference type="PANTHER" id="PTHR43448">
    <property type="entry name" value="PROTOHEME IX FARNESYLTRANSFERASE, MITOCHONDRIAL"/>
    <property type="match status" value="1"/>
</dbReference>
<dbReference type="NCBIfam" id="TIGR01473">
    <property type="entry name" value="cyoE_ctaB"/>
    <property type="match status" value="1"/>
</dbReference>
<dbReference type="PANTHER" id="PTHR43448:SF2">
    <property type="entry name" value="PROTOHEME IX FARNESYLTRANSFERASE, MITOCHONDRIAL"/>
    <property type="match status" value="1"/>
</dbReference>
<evidence type="ECO:0000256" key="1">
    <source>
        <dbReference type="ARBA" id="ARBA00004225"/>
    </source>
</evidence>
<feature type="transmembrane region" description="Helical" evidence="15">
    <location>
        <begin position="282"/>
        <end position="301"/>
    </location>
</feature>
<evidence type="ECO:0000256" key="3">
    <source>
        <dbReference type="ARBA" id="ARBA00012292"/>
    </source>
</evidence>
<name>A0A8K1LEN9_9PASS</name>
<feature type="transmembrane region" description="Helical" evidence="15">
    <location>
        <begin position="256"/>
        <end position="275"/>
    </location>
</feature>
<dbReference type="FunFam" id="1.10.357.140:FF:000004">
    <property type="entry name" value="Protoheme IX farnesyltransferase, mitochondrial"/>
    <property type="match status" value="1"/>
</dbReference>
<evidence type="ECO:0000256" key="4">
    <source>
        <dbReference type="ARBA" id="ARBA00016335"/>
    </source>
</evidence>
<comment type="similarity">
    <text evidence="2">Belongs to the UbiA prenyltransferase family.</text>
</comment>
<keyword evidence="17" id="KW-1185">Reference proteome</keyword>
<dbReference type="InterPro" id="IPR044878">
    <property type="entry name" value="UbiA_sf"/>
</dbReference>
<dbReference type="Gene3D" id="1.10.357.140">
    <property type="entry name" value="UbiA prenyltransferase"/>
    <property type="match status" value="1"/>
</dbReference>
<keyword evidence="11 15" id="KW-0472">Membrane</keyword>
<accession>A0A8K1LEN9</accession>
<dbReference type="GO" id="GO:0006784">
    <property type="term" value="P:heme A biosynthetic process"/>
    <property type="evidence" value="ECO:0007669"/>
    <property type="project" value="TreeGrafter"/>
</dbReference>
<dbReference type="CDD" id="cd13957">
    <property type="entry name" value="PT_UbiA_Cox10"/>
    <property type="match status" value="1"/>
</dbReference>
<keyword evidence="6 15" id="KW-0812">Transmembrane</keyword>
<dbReference type="EC" id="2.5.1.141" evidence="3"/>
<evidence type="ECO:0000256" key="15">
    <source>
        <dbReference type="SAM" id="Phobius"/>
    </source>
</evidence>
<feature type="region of interest" description="Disordered" evidence="14">
    <location>
        <begin position="97"/>
        <end position="116"/>
    </location>
</feature>
<evidence type="ECO:0000256" key="10">
    <source>
        <dbReference type="ARBA" id="ARBA00023133"/>
    </source>
</evidence>
<dbReference type="GO" id="GO:0017004">
    <property type="term" value="P:cytochrome complex assembly"/>
    <property type="evidence" value="ECO:0007669"/>
    <property type="project" value="UniProtKB-ARBA"/>
</dbReference>
<evidence type="ECO:0000256" key="6">
    <source>
        <dbReference type="ARBA" id="ARBA00022692"/>
    </source>
</evidence>
<comment type="catalytic activity">
    <reaction evidence="13">
        <text>heme b + (2E,6E)-farnesyl diphosphate + H2O = Fe(II)-heme o + diphosphate</text>
        <dbReference type="Rhea" id="RHEA:28070"/>
        <dbReference type="ChEBI" id="CHEBI:15377"/>
        <dbReference type="ChEBI" id="CHEBI:33019"/>
        <dbReference type="ChEBI" id="CHEBI:60344"/>
        <dbReference type="ChEBI" id="CHEBI:60530"/>
        <dbReference type="ChEBI" id="CHEBI:175763"/>
        <dbReference type="EC" id="2.5.1.141"/>
    </reaction>
</comment>
<feature type="compositionally biased region" description="Polar residues" evidence="14">
    <location>
        <begin position="97"/>
        <end position="113"/>
    </location>
</feature>
<keyword evidence="10" id="KW-0350">Heme biosynthesis</keyword>
<dbReference type="Pfam" id="PF01040">
    <property type="entry name" value="UbiA"/>
    <property type="match status" value="1"/>
</dbReference>
<organism evidence="16 17">
    <name type="scientific">Zosterops borbonicus</name>
    <dbReference type="NCBI Taxonomy" id="364589"/>
    <lineage>
        <taxon>Eukaryota</taxon>
        <taxon>Metazoa</taxon>
        <taxon>Chordata</taxon>
        <taxon>Craniata</taxon>
        <taxon>Vertebrata</taxon>
        <taxon>Euteleostomi</taxon>
        <taxon>Archelosauria</taxon>
        <taxon>Archosauria</taxon>
        <taxon>Dinosauria</taxon>
        <taxon>Saurischia</taxon>
        <taxon>Theropoda</taxon>
        <taxon>Coelurosauria</taxon>
        <taxon>Aves</taxon>
        <taxon>Neognathae</taxon>
        <taxon>Neoaves</taxon>
        <taxon>Telluraves</taxon>
        <taxon>Australaves</taxon>
        <taxon>Passeriformes</taxon>
        <taxon>Sylvioidea</taxon>
        <taxon>Zosteropidae</taxon>
        <taxon>Zosterops</taxon>
    </lineage>
</organism>
<comment type="caution">
    <text evidence="16">The sequence shown here is derived from an EMBL/GenBank/DDBJ whole genome shotgun (WGS) entry which is preliminary data.</text>
</comment>
<proteinExistence type="inferred from homology"/>
<evidence type="ECO:0000256" key="2">
    <source>
        <dbReference type="ARBA" id="ARBA00005985"/>
    </source>
</evidence>
<dbReference type="InterPro" id="IPR000537">
    <property type="entry name" value="UbiA_prenyltransferase"/>
</dbReference>
<reference evidence="16" key="1">
    <citation type="submission" date="2019-04" db="EMBL/GenBank/DDBJ databases">
        <title>Genome assembly of Zosterops borbonicus 15179.</title>
        <authorList>
            <person name="Leroy T."/>
            <person name="Anselmetti Y."/>
            <person name="Tilak M.-K."/>
            <person name="Nabholz B."/>
        </authorList>
    </citation>
    <scope>NUCLEOTIDE SEQUENCE</scope>
    <source>
        <strain evidence="16">HGM_15179</strain>
        <tissue evidence="16">Muscle</tissue>
    </source>
</reference>
<evidence type="ECO:0000256" key="8">
    <source>
        <dbReference type="ARBA" id="ARBA00022989"/>
    </source>
</evidence>
<dbReference type="InterPro" id="IPR030470">
    <property type="entry name" value="UbiA_prenylTrfase_CS"/>
</dbReference>
<keyword evidence="7" id="KW-0809">Transit peptide</keyword>
<comment type="subcellular location">
    <subcellularLocation>
        <location evidence="1">Mitochondrion membrane</location>
        <topology evidence="1">Multi-pass membrane protein</topology>
    </subcellularLocation>
</comment>